<comment type="caution">
    <text evidence="6">The sequence shown here is derived from an EMBL/GenBank/DDBJ whole genome shotgun (WGS) entry which is preliminary data.</text>
</comment>
<evidence type="ECO:0000313" key="7">
    <source>
        <dbReference type="Proteomes" id="UP000283003"/>
    </source>
</evidence>
<dbReference type="InterPro" id="IPR051010">
    <property type="entry name" value="BCAA_transport"/>
</dbReference>
<dbReference type="InterPro" id="IPR028082">
    <property type="entry name" value="Peripla_BP_I"/>
</dbReference>
<feature type="domain" description="Leucine-binding protein" evidence="5">
    <location>
        <begin position="59"/>
        <end position="330"/>
    </location>
</feature>
<evidence type="ECO:0000256" key="2">
    <source>
        <dbReference type="ARBA" id="ARBA00022729"/>
    </source>
</evidence>
<dbReference type="SUPFAM" id="SSF53822">
    <property type="entry name" value="Periplasmic binding protein-like I"/>
    <property type="match status" value="1"/>
</dbReference>
<dbReference type="PANTHER" id="PTHR30483">
    <property type="entry name" value="LEUCINE-SPECIFIC-BINDING PROTEIN"/>
    <property type="match status" value="1"/>
</dbReference>
<keyword evidence="2" id="KW-0732">Signal</keyword>
<dbReference type="OrthoDB" id="7210494at2"/>
<dbReference type="CDD" id="cd06339">
    <property type="entry name" value="PBP1_YraM_LppC_lipoprotein-like"/>
    <property type="match status" value="1"/>
</dbReference>
<dbReference type="RefSeq" id="WP_127611290.1">
    <property type="nucleotide sequence ID" value="NZ_RXOL01000001.1"/>
</dbReference>
<gene>
    <name evidence="6" type="ORF">EKN06_02515</name>
</gene>
<reference evidence="6 7" key="1">
    <citation type="submission" date="2018-12" db="EMBL/GenBank/DDBJ databases">
        <title>Croceicoccus ponticola sp. nov., a lipolytic bacterium isolated from seawater.</title>
        <authorList>
            <person name="Yoon J.-H."/>
        </authorList>
    </citation>
    <scope>NUCLEOTIDE SEQUENCE [LARGE SCALE GENOMIC DNA]</scope>
    <source>
        <strain evidence="6 7">GM-16</strain>
    </source>
</reference>
<keyword evidence="3" id="KW-0813">Transport</keyword>
<accession>A0A437H0R9</accession>
<dbReference type="EMBL" id="RXOL01000001">
    <property type="protein sequence ID" value="RVQ69102.1"/>
    <property type="molecule type" value="Genomic_DNA"/>
</dbReference>
<comment type="similarity">
    <text evidence="1">Belongs to the leucine-binding protein family.</text>
</comment>
<keyword evidence="7" id="KW-1185">Reference proteome</keyword>
<evidence type="ECO:0000256" key="3">
    <source>
        <dbReference type="ARBA" id="ARBA00022970"/>
    </source>
</evidence>
<evidence type="ECO:0000256" key="1">
    <source>
        <dbReference type="ARBA" id="ARBA00010062"/>
    </source>
</evidence>
<keyword evidence="3" id="KW-0029">Amino-acid transport</keyword>
<dbReference type="Proteomes" id="UP000283003">
    <property type="component" value="Unassembled WGS sequence"/>
</dbReference>
<dbReference type="GO" id="GO:0006865">
    <property type="term" value="P:amino acid transport"/>
    <property type="evidence" value="ECO:0007669"/>
    <property type="project" value="UniProtKB-KW"/>
</dbReference>
<proteinExistence type="inferred from homology"/>
<dbReference type="InterPro" id="IPR006311">
    <property type="entry name" value="TAT_signal"/>
</dbReference>
<protein>
    <submittedName>
        <fullName evidence="6">Penicillin-binding protein activator</fullName>
    </submittedName>
</protein>
<evidence type="ECO:0000256" key="4">
    <source>
        <dbReference type="SAM" id="MobiDB-lite"/>
    </source>
</evidence>
<feature type="region of interest" description="Disordered" evidence="4">
    <location>
        <begin position="33"/>
        <end position="54"/>
    </location>
</feature>
<dbReference type="PANTHER" id="PTHR30483:SF6">
    <property type="entry name" value="PERIPLASMIC BINDING PROTEIN OF ABC TRANSPORTER FOR NATURAL AMINO ACIDS"/>
    <property type="match status" value="1"/>
</dbReference>
<name>A0A437H0R9_9SPHN</name>
<dbReference type="Pfam" id="PF13458">
    <property type="entry name" value="Peripla_BP_6"/>
    <property type="match status" value="1"/>
</dbReference>
<dbReference type="PROSITE" id="PS51318">
    <property type="entry name" value="TAT"/>
    <property type="match status" value="1"/>
</dbReference>
<dbReference type="AlphaFoldDB" id="A0A437H0R9"/>
<dbReference type="Gene3D" id="3.40.50.2300">
    <property type="match status" value="2"/>
</dbReference>
<evidence type="ECO:0000259" key="5">
    <source>
        <dbReference type="Pfam" id="PF13458"/>
    </source>
</evidence>
<organism evidence="6 7">
    <name type="scientific">Croceicoccus ponticola</name>
    <dbReference type="NCBI Taxonomy" id="2217664"/>
    <lineage>
        <taxon>Bacteria</taxon>
        <taxon>Pseudomonadati</taxon>
        <taxon>Pseudomonadota</taxon>
        <taxon>Alphaproteobacteria</taxon>
        <taxon>Sphingomonadales</taxon>
        <taxon>Erythrobacteraceae</taxon>
        <taxon>Croceicoccus</taxon>
    </lineage>
</organism>
<dbReference type="InterPro" id="IPR028081">
    <property type="entry name" value="Leu-bd"/>
</dbReference>
<evidence type="ECO:0000313" key="6">
    <source>
        <dbReference type="EMBL" id="RVQ69102.1"/>
    </source>
</evidence>
<sequence>MNTHGSFTRRGTMRAGTVGLLALLLAGCAGVVPKSEAPPPPPEQPRAGQLPDQDESRHRIALLVPLSGANAGVGQSLANATTMALLDTNTANIRITTYDSATNAKSAAQRAIADGNRLILGPLLSDDVAAVKAVAGPARVPMISFSNDATVAGDGVYVMGQVPAQSLERSLRYASSQGLKTFGALVPSGEYGRSASEAIMDTARETGIRVMAIESYDRDATSLANAIKRLAAKGDYQAIVIADGSRMAVRAGPLIRDAEKAAKIIGTELWSGDEQIAQSASLRGAWFSALSDGRFKRYSDSYKTRFGASPYRISTLGYDAVLLTIKIARDWRVGDRFPTTPLADAGGFIGLDGAFRFDKGVVERAFEVREVTSTGVKVLAPAPAKF</sequence>